<gene>
    <name evidence="2" type="ordered locus">Clocel_0645</name>
</gene>
<dbReference type="AlphaFoldDB" id="D9SRP9"/>
<feature type="compositionally biased region" description="Basic and acidic residues" evidence="1">
    <location>
        <begin position="1"/>
        <end position="27"/>
    </location>
</feature>
<evidence type="ECO:0000256" key="1">
    <source>
        <dbReference type="SAM" id="MobiDB-lite"/>
    </source>
</evidence>
<accession>D9SRP9</accession>
<reference evidence="2 3" key="1">
    <citation type="submission" date="2010-08" db="EMBL/GenBank/DDBJ databases">
        <title>Complete sequence of Clostridium cellulovorans 743B.</title>
        <authorList>
            <consortium name="US DOE Joint Genome Institute"/>
            <person name="Lucas S."/>
            <person name="Copeland A."/>
            <person name="Lapidus A."/>
            <person name="Cheng J.-F."/>
            <person name="Bruce D."/>
            <person name="Goodwin L."/>
            <person name="Pitluck S."/>
            <person name="Chertkov O."/>
            <person name="Detter J.C."/>
            <person name="Han C."/>
            <person name="Tapia R."/>
            <person name="Land M."/>
            <person name="Hauser L."/>
            <person name="Chang Y.-J."/>
            <person name="Jeffries C."/>
            <person name="Kyrpides N."/>
            <person name="Ivanova N."/>
            <person name="Mikhailova N."/>
            <person name="Hemme C.L."/>
            <person name="Woyke T."/>
        </authorList>
    </citation>
    <scope>NUCLEOTIDE SEQUENCE [LARGE SCALE GENOMIC DNA]</scope>
    <source>
        <strain evidence="3">ATCC 35296 / DSM 3052 / OCM 3 / 743B</strain>
    </source>
</reference>
<evidence type="ECO:0000313" key="3">
    <source>
        <dbReference type="Proteomes" id="UP000002730"/>
    </source>
</evidence>
<name>D9SRP9_CLOC7</name>
<dbReference type="STRING" id="573061.Clocel_0645"/>
<proteinExistence type="predicted"/>
<keyword evidence="3" id="KW-1185">Reference proteome</keyword>
<evidence type="ECO:0000313" key="2">
    <source>
        <dbReference type="EMBL" id="ADL50416.1"/>
    </source>
</evidence>
<dbReference type="KEGG" id="ccb:Clocel_0645"/>
<protein>
    <submittedName>
        <fullName evidence="2">Uncharacterized protein</fullName>
    </submittedName>
</protein>
<dbReference type="EMBL" id="CP002160">
    <property type="protein sequence ID" value="ADL50416.1"/>
    <property type="molecule type" value="Genomic_DNA"/>
</dbReference>
<sequence length="57" mass="6801">MLEDSKARLFNHRDAKKQSEKIKRELSKVNLEVGEDLSESDRKKRKPYQGFPINQKR</sequence>
<dbReference type="Proteomes" id="UP000002730">
    <property type="component" value="Chromosome"/>
</dbReference>
<organism evidence="2 3">
    <name type="scientific">Clostridium cellulovorans (strain ATCC 35296 / DSM 3052 / OCM 3 / 743B)</name>
    <dbReference type="NCBI Taxonomy" id="573061"/>
    <lineage>
        <taxon>Bacteria</taxon>
        <taxon>Bacillati</taxon>
        <taxon>Bacillota</taxon>
        <taxon>Clostridia</taxon>
        <taxon>Eubacteriales</taxon>
        <taxon>Clostridiaceae</taxon>
        <taxon>Clostridium</taxon>
    </lineage>
</organism>
<feature type="region of interest" description="Disordered" evidence="1">
    <location>
        <begin position="1"/>
        <end position="57"/>
    </location>
</feature>
<dbReference type="HOGENOM" id="CLU_2988513_0_0_9"/>